<dbReference type="Gene3D" id="3.40.50.620">
    <property type="entry name" value="HUPs"/>
    <property type="match status" value="1"/>
</dbReference>
<dbReference type="Pfam" id="PF00582">
    <property type="entry name" value="Usp"/>
    <property type="match status" value="1"/>
</dbReference>
<keyword evidence="4" id="KW-1185">Reference proteome</keyword>
<dbReference type="KEGG" id="haly:HYG82_15890"/>
<reference evidence="3 4" key="1">
    <citation type="submission" date="2020-07" db="EMBL/GenBank/DDBJ databases">
        <authorList>
            <person name="Cui H."/>
        </authorList>
    </citation>
    <scope>NUCLEOTIDE SEQUENCE [LARGE SCALE GENOMIC DNA]</scope>
    <source>
        <strain evidence="3 4">YPL8</strain>
    </source>
</reference>
<dbReference type="AlphaFoldDB" id="A0A7D5GUN2"/>
<dbReference type="PANTHER" id="PTHR46268:SF6">
    <property type="entry name" value="UNIVERSAL STRESS PROTEIN UP12"/>
    <property type="match status" value="1"/>
</dbReference>
<evidence type="ECO:0000259" key="2">
    <source>
        <dbReference type="Pfam" id="PF00582"/>
    </source>
</evidence>
<dbReference type="OrthoDB" id="105697at2157"/>
<dbReference type="PRINTS" id="PR01438">
    <property type="entry name" value="UNVRSLSTRESS"/>
</dbReference>
<dbReference type="SUPFAM" id="SSF52402">
    <property type="entry name" value="Adenine nucleotide alpha hydrolases-like"/>
    <property type="match status" value="1"/>
</dbReference>
<comment type="similarity">
    <text evidence="1">Belongs to the universal stress protein A family.</text>
</comment>
<evidence type="ECO:0000313" key="3">
    <source>
        <dbReference type="EMBL" id="QLG50226.1"/>
    </source>
</evidence>
<dbReference type="CDD" id="cd00293">
    <property type="entry name" value="USP-like"/>
    <property type="match status" value="1"/>
</dbReference>
<accession>A0A7D5GUN2</accession>
<dbReference type="InterPro" id="IPR006015">
    <property type="entry name" value="Universal_stress_UspA"/>
</dbReference>
<evidence type="ECO:0000313" key="4">
    <source>
        <dbReference type="Proteomes" id="UP000509241"/>
    </source>
</evidence>
<proteinExistence type="inferred from homology"/>
<organism evidence="3 4">
    <name type="scientific">Natrinema halophilum</name>
    <dbReference type="NCBI Taxonomy" id="1699371"/>
    <lineage>
        <taxon>Archaea</taxon>
        <taxon>Methanobacteriati</taxon>
        <taxon>Methanobacteriota</taxon>
        <taxon>Stenosarchaea group</taxon>
        <taxon>Halobacteria</taxon>
        <taxon>Halobacteriales</taxon>
        <taxon>Natrialbaceae</taxon>
        <taxon>Natrinema</taxon>
    </lineage>
</organism>
<sequence>MYETILFPTDGSDHATTVAAHAINVAATRDATLHVLSVVDDRAFLVLDEDRIERVRDDLEATSRSAVDEAATRAADRGVETTTAVDTGHPAECIVDYAATNDVDLIVMGTSGDEYERNVVGSVSQRVVREAPVPVTTVGPSVRSD</sequence>
<feature type="domain" description="UspA" evidence="2">
    <location>
        <begin position="1"/>
        <end position="138"/>
    </location>
</feature>
<dbReference type="RefSeq" id="WP_179262528.1">
    <property type="nucleotide sequence ID" value="NZ_CP058601.1"/>
</dbReference>
<name>A0A7D5GUN2_9EURY</name>
<gene>
    <name evidence="3" type="ORF">HYG82_15890</name>
</gene>
<dbReference type="PANTHER" id="PTHR46268">
    <property type="entry name" value="STRESS RESPONSE PROTEIN NHAX"/>
    <property type="match status" value="1"/>
</dbReference>
<dbReference type="EMBL" id="CP058601">
    <property type="protein sequence ID" value="QLG50226.1"/>
    <property type="molecule type" value="Genomic_DNA"/>
</dbReference>
<evidence type="ECO:0000256" key="1">
    <source>
        <dbReference type="ARBA" id="ARBA00008791"/>
    </source>
</evidence>
<dbReference type="InterPro" id="IPR006016">
    <property type="entry name" value="UspA"/>
</dbReference>
<protein>
    <submittedName>
        <fullName evidence="3">Universal stress protein</fullName>
    </submittedName>
</protein>
<dbReference type="Proteomes" id="UP000509241">
    <property type="component" value="Chromosome"/>
</dbReference>
<dbReference type="InterPro" id="IPR014729">
    <property type="entry name" value="Rossmann-like_a/b/a_fold"/>
</dbReference>
<dbReference type="GeneID" id="56034803"/>